<accession>A0ABD4EBT6</accession>
<protein>
    <recommendedName>
        <fullName evidence="4">Single-stranded DNA-binding protein</fullName>
    </recommendedName>
</protein>
<proteinExistence type="predicted"/>
<comment type="caution">
    <text evidence="2">The sequence shown here is derived from an EMBL/GenBank/DDBJ whole genome shotgun (WGS) entry which is preliminary data.</text>
</comment>
<dbReference type="EMBL" id="LPAD01000007">
    <property type="protein sequence ID" value="KVN92570.1"/>
    <property type="molecule type" value="Genomic_DNA"/>
</dbReference>
<feature type="compositionally biased region" description="Polar residues" evidence="1">
    <location>
        <begin position="149"/>
        <end position="162"/>
    </location>
</feature>
<evidence type="ECO:0000256" key="1">
    <source>
        <dbReference type="SAM" id="MobiDB-lite"/>
    </source>
</evidence>
<dbReference type="RefSeq" id="WP_060037930.1">
    <property type="nucleotide sequence ID" value="NZ_LPGK01000095.1"/>
</dbReference>
<dbReference type="AlphaFoldDB" id="A0ABD4EBT6"/>
<name>A0ABD4EBT6_9BURK</name>
<feature type="region of interest" description="Disordered" evidence="1">
    <location>
        <begin position="136"/>
        <end position="162"/>
    </location>
</feature>
<reference evidence="2 3" key="1">
    <citation type="submission" date="2015-11" db="EMBL/GenBank/DDBJ databases">
        <title>Expanding the genomic diversity of Burkholderia species for the development of highly accurate diagnostics.</title>
        <authorList>
            <person name="Sahl J."/>
            <person name="Keim P."/>
            <person name="Wagner D."/>
        </authorList>
    </citation>
    <scope>NUCLEOTIDE SEQUENCE [LARGE SCALE GENOMIC DNA]</scope>
    <source>
        <strain evidence="2 3">MSMB1585WGS</strain>
    </source>
</reference>
<dbReference type="Proteomes" id="UP000057910">
    <property type="component" value="Unassembled WGS sequence"/>
</dbReference>
<evidence type="ECO:0008006" key="4">
    <source>
        <dbReference type="Google" id="ProtNLM"/>
    </source>
</evidence>
<gene>
    <name evidence="2" type="ORF">WJ68_33660</name>
</gene>
<organism evidence="2 3">
    <name type="scientific">Burkholderia ubonensis</name>
    <dbReference type="NCBI Taxonomy" id="101571"/>
    <lineage>
        <taxon>Bacteria</taxon>
        <taxon>Pseudomonadati</taxon>
        <taxon>Pseudomonadota</taxon>
        <taxon>Betaproteobacteria</taxon>
        <taxon>Burkholderiales</taxon>
        <taxon>Burkholderiaceae</taxon>
        <taxon>Burkholderia</taxon>
        <taxon>Burkholderia cepacia complex</taxon>
    </lineage>
</organism>
<dbReference type="Pfam" id="PF04404">
    <property type="entry name" value="ERF"/>
    <property type="match status" value="1"/>
</dbReference>
<evidence type="ECO:0000313" key="2">
    <source>
        <dbReference type="EMBL" id="KVN92570.1"/>
    </source>
</evidence>
<sequence length="208" mass="22540">MEPNPKVYGAIAAVMLEMSQVGISKDRRNQQQGYNFRGIDDAYAALSPVLAKNRLLMLPRVTKREQVERVSSKGGAIFYTTVTVEFDLVSAEDGSKHTIVTVGEAMDSADKSSNKAMSAAYKYAAFQAFCIPTEGDNDADGSSHDVASRSGSSGQRDMTSSELAIEEQMKGARTVPDLVEIMNSLSKEQKAAANAVFNQRMKELKKAA</sequence>
<dbReference type="InterPro" id="IPR007499">
    <property type="entry name" value="ERF_bacteria_virus"/>
</dbReference>
<evidence type="ECO:0000313" key="3">
    <source>
        <dbReference type="Proteomes" id="UP000057910"/>
    </source>
</evidence>